<feature type="compositionally biased region" description="Acidic residues" evidence="1">
    <location>
        <begin position="110"/>
        <end position="125"/>
    </location>
</feature>
<gene>
    <name evidence="2" type="ORF">ACFQE1_15195</name>
</gene>
<dbReference type="EMBL" id="JBHSWU010000652">
    <property type="protein sequence ID" value="MFC6725688.1"/>
    <property type="molecule type" value="Genomic_DNA"/>
</dbReference>
<sequence length="125" mass="14231">MPDKDRAQDRMGQRKSERADTVENVVEETEADLGGRKFPVTTEELASEYADQPLDMPNETESLGSVFDRMTEREEFESPQEVREALYNELSGRAEGDSMGEYNEERNVDELSEVEGDYGDDVEKP</sequence>
<feature type="compositionally biased region" description="Basic and acidic residues" evidence="1">
    <location>
        <begin position="87"/>
        <end position="96"/>
    </location>
</feature>
<evidence type="ECO:0008006" key="4">
    <source>
        <dbReference type="Google" id="ProtNLM"/>
    </source>
</evidence>
<proteinExistence type="predicted"/>
<evidence type="ECO:0000256" key="1">
    <source>
        <dbReference type="SAM" id="MobiDB-lite"/>
    </source>
</evidence>
<keyword evidence="3" id="KW-1185">Reference proteome</keyword>
<name>A0ABD5S329_9EURY</name>
<feature type="region of interest" description="Disordered" evidence="1">
    <location>
        <begin position="1"/>
        <end position="39"/>
    </location>
</feature>
<protein>
    <recommendedName>
        <fullName evidence="4">DUF2795 domain-containing protein</fullName>
    </recommendedName>
</protein>
<dbReference type="InterPro" id="IPR043899">
    <property type="entry name" value="DUF5789"/>
</dbReference>
<feature type="region of interest" description="Disordered" evidence="1">
    <location>
        <begin position="87"/>
        <end position="125"/>
    </location>
</feature>
<comment type="caution">
    <text evidence="2">The sequence shown here is derived from an EMBL/GenBank/DDBJ whole genome shotgun (WGS) entry which is preliminary data.</text>
</comment>
<dbReference type="Proteomes" id="UP001596328">
    <property type="component" value="Unassembled WGS sequence"/>
</dbReference>
<dbReference type="Pfam" id="PF19102">
    <property type="entry name" value="DUF5789"/>
    <property type="match status" value="1"/>
</dbReference>
<dbReference type="AlphaFoldDB" id="A0ABD5S329"/>
<evidence type="ECO:0000313" key="3">
    <source>
        <dbReference type="Proteomes" id="UP001596328"/>
    </source>
</evidence>
<feature type="compositionally biased region" description="Basic and acidic residues" evidence="1">
    <location>
        <begin position="1"/>
        <end position="21"/>
    </location>
</feature>
<evidence type="ECO:0000313" key="2">
    <source>
        <dbReference type="EMBL" id="MFC6725688.1"/>
    </source>
</evidence>
<organism evidence="2 3">
    <name type="scientific">Halobium palmae</name>
    <dbReference type="NCBI Taxonomy" id="1776492"/>
    <lineage>
        <taxon>Archaea</taxon>
        <taxon>Methanobacteriati</taxon>
        <taxon>Methanobacteriota</taxon>
        <taxon>Stenosarchaea group</taxon>
        <taxon>Halobacteria</taxon>
        <taxon>Halobacteriales</taxon>
        <taxon>Haloferacaceae</taxon>
        <taxon>Halobium</taxon>
    </lineage>
</organism>
<accession>A0ABD5S329</accession>
<reference evidence="2 3" key="1">
    <citation type="journal article" date="2019" name="Int. J. Syst. Evol. Microbiol.">
        <title>The Global Catalogue of Microorganisms (GCM) 10K type strain sequencing project: providing services to taxonomists for standard genome sequencing and annotation.</title>
        <authorList>
            <consortium name="The Broad Institute Genomics Platform"/>
            <consortium name="The Broad Institute Genome Sequencing Center for Infectious Disease"/>
            <person name="Wu L."/>
            <person name="Ma J."/>
        </authorList>
    </citation>
    <scope>NUCLEOTIDE SEQUENCE [LARGE SCALE GENOMIC DNA]</scope>
    <source>
        <strain evidence="2 3">NBRC 111368</strain>
    </source>
</reference>